<feature type="region of interest" description="Disordered" evidence="3">
    <location>
        <begin position="719"/>
        <end position="749"/>
    </location>
</feature>
<protein>
    <recommendedName>
        <fullName evidence="4">HTH La-type RNA-binding domain-containing protein</fullName>
    </recommendedName>
</protein>
<dbReference type="SMART" id="SM00715">
    <property type="entry name" value="LA"/>
    <property type="match status" value="1"/>
</dbReference>
<dbReference type="CDD" id="cd07323">
    <property type="entry name" value="LAM"/>
    <property type="match status" value="1"/>
</dbReference>
<feature type="compositionally biased region" description="Low complexity" evidence="3">
    <location>
        <begin position="833"/>
        <end position="845"/>
    </location>
</feature>
<accession>A0AA38C6W6</accession>
<dbReference type="PROSITE" id="PS50961">
    <property type="entry name" value="HTH_LA"/>
    <property type="match status" value="1"/>
</dbReference>
<feature type="region of interest" description="Disordered" evidence="3">
    <location>
        <begin position="177"/>
        <end position="240"/>
    </location>
</feature>
<feature type="compositionally biased region" description="Basic and acidic residues" evidence="3">
    <location>
        <begin position="658"/>
        <end position="676"/>
    </location>
</feature>
<keyword evidence="6" id="KW-1185">Reference proteome</keyword>
<feature type="compositionally biased region" description="Polar residues" evidence="3">
    <location>
        <begin position="677"/>
        <end position="689"/>
    </location>
</feature>
<dbReference type="InterPro" id="IPR045180">
    <property type="entry name" value="La_dom_prot"/>
</dbReference>
<proteinExistence type="predicted"/>
<dbReference type="PANTHER" id="PTHR22792:SF101">
    <property type="entry name" value="LA-RELATED PROTEIN 1A"/>
    <property type="match status" value="1"/>
</dbReference>
<dbReference type="SUPFAM" id="SSF46785">
    <property type="entry name" value="Winged helix' DNA-binding domain"/>
    <property type="match status" value="1"/>
</dbReference>
<dbReference type="Gene3D" id="1.10.10.10">
    <property type="entry name" value="Winged helix-like DNA-binding domain superfamily/Winged helix DNA-binding domain"/>
    <property type="match status" value="1"/>
</dbReference>
<feature type="compositionally biased region" description="Polar residues" evidence="3">
    <location>
        <begin position="114"/>
        <end position="133"/>
    </location>
</feature>
<dbReference type="SMART" id="SM00684">
    <property type="entry name" value="DM15"/>
    <property type="match status" value="3"/>
</dbReference>
<feature type="region of interest" description="Disordered" evidence="3">
    <location>
        <begin position="1"/>
        <end position="153"/>
    </location>
</feature>
<dbReference type="Pfam" id="PF21071">
    <property type="entry name" value="LARP1_HEAT"/>
    <property type="match status" value="1"/>
</dbReference>
<evidence type="ECO:0000256" key="2">
    <source>
        <dbReference type="PROSITE-ProRule" id="PRU00332"/>
    </source>
</evidence>
<reference evidence="5 6" key="1">
    <citation type="journal article" date="2021" name="Nat. Plants">
        <title>The Taxus genome provides insights into paclitaxel biosynthesis.</title>
        <authorList>
            <person name="Xiong X."/>
            <person name="Gou J."/>
            <person name="Liao Q."/>
            <person name="Li Y."/>
            <person name="Zhou Q."/>
            <person name="Bi G."/>
            <person name="Li C."/>
            <person name="Du R."/>
            <person name="Wang X."/>
            <person name="Sun T."/>
            <person name="Guo L."/>
            <person name="Liang H."/>
            <person name="Lu P."/>
            <person name="Wu Y."/>
            <person name="Zhang Z."/>
            <person name="Ro D.K."/>
            <person name="Shang Y."/>
            <person name="Huang S."/>
            <person name="Yan J."/>
        </authorList>
    </citation>
    <scope>NUCLEOTIDE SEQUENCE [LARGE SCALE GENOMIC DNA]</scope>
    <source>
        <strain evidence="5">Ta-2019</strain>
    </source>
</reference>
<dbReference type="Pfam" id="PF05383">
    <property type="entry name" value="La"/>
    <property type="match status" value="1"/>
</dbReference>
<feature type="compositionally biased region" description="Acidic residues" evidence="3">
    <location>
        <begin position="740"/>
        <end position="749"/>
    </location>
</feature>
<dbReference type="EMBL" id="JAHRHJ020000011">
    <property type="protein sequence ID" value="KAH9295142.1"/>
    <property type="molecule type" value="Genomic_DNA"/>
</dbReference>
<evidence type="ECO:0000313" key="5">
    <source>
        <dbReference type="EMBL" id="KAH9295142.1"/>
    </source>
</evidence>
<evidence type="ECO:0000256" key="3">
    <source>
        <dbReference type="SAM" id="MobiDB-lite"/>
    </source>
</evidence>
<dbReference type="Proteomes" id="UP000824469">
    <property type="component" value="Unassembled WGS sequence"/>
</dbReference>
<dbReference type="GO" id="GO:0048255">
    <property type="term" value="P:mRNA stabilization"/>
    <property type="evidence" value="ECO:0007669"/>
    <property type="project" value="InterPro"/>
</dbReference>
<feature type="compositionally biased region" description="Polar residues" evidence="3">
    <location>
        <begin position="865"/>
        <end position="895"/>
    </location>
</feature>
<feature type="compositionally biased region" description="Basic and acidic residues" evidence="3">
    <location>
        <begin position="630"/>
        <end position="639"/>
    </location>
</feature>
<feature type="region of interest" description="Disordered" evidence="3">
    <location>
        <begin position="548"/>
        <end position="691"/>
    </location>
</feature>
<feature type="domain" description="HTH La-type RNA-binding" evidence="4">
    <location>
        <begin position="426"/>
        <end position="515"/>
    </location>
</feature>
<organism evidence="5 6">
    <name type="scientific">Taxus chinensis</name>
    <name type="common">Chinese yew</name>
    <name type="synonym">Taxus wallichiana var. chinensis</name>
    <dbReference type="NCBI Taxonomy" id="29808"/>
    <lineage>
        <taxon>Eukaryota</taxon>
        <taxon>Viridiplantae</taxon>
        <taxon>Streptophyta</taxon>
        <taxon>Embryophyta</taxon>
        <taxon>Tracheophyta</taxon>
        <taxon>Spermatophyta</taxon>
        <taxon>Pinopsida</taxon>
        <taxon>Pinidae</taxon>
        <taxon>Conifers II</taxon>
        <taxon>Cupressales</taxon>
        <taxon>Taxaceae</taxon>
        <taxon>Taxus</taxon>
    </lineage>
</organism>
<evidence type="ECO:0000313" key="6">
    <source>
        <dbReference type="Proteomes" id="UP000824469"/>
    </source>
</evidence>
<comment type="caution">
    <text evidence="5">The sequence shown here is derived from an EMBL/GenBank/DDBJ whole genome shotgun (WGS) entry which is preliminary data.</text>
</comment>
<dbReference type="InterPro" id="IPR006630">
    <property type="entry name" value="La_HTH"/>
</dbReference>
<name>A0AA38C6W6_TAXCH</name>
<feature type="compositionally biased region" description="Polar residues" evidence="3">
    <location>
        <begin position="640"/>
        <end position="652"/>
    </location>
</feature>
<feature type="compositionally biased region" description="Low complexity" evidence="3">
    <location>
        <begin position="555"/>
        <end position="566"/>
    </location>
</feature>
<evidence type="ECO:0000259" key="4">
    <source>
        <dbReference type="PROSITE" id="PS50961"/>
    </source>
</evidence>
<dbReference type="GO" id="GO:0000339">
    <property type="term" value="F:RNA cap binding"/>
    <property type="evidence" value="ECO:0007669"/>
    <property type="project" value="InterPro"/>
</dbReference>
<feature type="compositionally biased region" description="Basic and acidic residues" evidence="3">
    <location>
        <begin position="90"/>
        <end position="111"/>
    </location>
</feature>
<feature type="compositionally biased region" description="Polar residues" evidence="3">
    <location>
        <begin position="207"/>
        <end position="226"/>
    </location>
</feature>
<feature type="compositionally biased region" description="Low complexity" evidence="3">
    <location>
        <begin position="187"/>
        <end position="206"/>
    </location>
</feature>
<dbReference type="AlphaFoldDB" id="A0AA38C6W6"/>
<dbReference type="OMA" id="NMREQGG"/>
<dbReference type="InterPro" id="IPR006607">
    <property type="entry name" value="DM15"/>
</dbReference>
<gene>
    <name evidence="5" type="ORF">KI387_038730</name>
</gene>
<evidence type="ECO:0000256" key="1">
    <source>
        <dbReference type="ARBA" id="ARBA00022884"/>
    </source>
</evidence>
<feature type="compositionally biased region" description="Polar residues" evidence="3">
    <location>
        <begin position="575"/>
        <end position="598"/>
    </location>
</feature>
<feature type="compositionally biased region" description="Low complexity" evidence="3">
    <location>
        <begin position="27"/>
        <end position="69"/>
    </location>
</feature>
<dbReference type="PANTHER" id="PTHR22792">
    <property type="entry name" value="LUPUS LA PROTEIN-RELATED"/>
    <property type="match status" value="1"/>
</dbReference>
<feature type="region of interest" description="Disordered" evidence="3">
    <location>
        <begin position="819"/>
        <end position="895"/>
    </location>
</feature>
<keyword evidence="1 2" id="KW-0694">RNA-binding</keyword>
<dbReference type="InterPro" id="IPR036388">
    <property type="entry name" value="WH-like_DNA-bd_sf"/>
</dbReference>
<dbReference type="InterPro" id="IPR036390">
    <property type="entry name" value="WH_DNA-bd_sf"/>
</dbReference>
<sequence>MIMATAMESGGSSLPLAAVDYPPAVENNSSNININVNSNSSCSNTSNSNNSNSKGSKSSGKGSKSGNKSAWSQVVRGGVVDISKPHLRAHNPELNDKERAEVPSDKAKPGEELSSASTPDDQQQQGQSLSTEEASVKPAKPAWKKSSDGSIVTVPQAGNSAAVMGAEAWPALAEARNGLKSTDPPKSAASNTQTTESTTATQVSTAPNSGSGNNIQNPTSSLNRQKSSGRRAAVANGIPPAVSTPSFYPVAAVPPPLPVHDYILSGGPNQLIPNSEVYPDPLFKGPVGMESGFKGIMTGPGNTDHARNFQHQRVDGSFPRGDANVFPNNFGSRRNNMREQGGRFNNHGWHSQRAYNTRDNISMQSRVGPRNFVRAPPPPPFIGPAPPGYINTPGFHGPAGPMYYVPAAPPEPIRGAPYFAHPPPGVIMPEPLPSRVIKQIDYYFSVENLCKDFYLRSQMDAHGWVPISIVANFNRVRSMTTSVNFILDVLRSSNVVEVQGDKVRKRGDWLKWLPSHHNSVPNAQPQQNNSYDKVANNVKSTELDHRNKIDMPIDSSSSQNPSNVVSTRDDDMKASTRSSSVGSNGQLLSSFGDQQNDMNGGGRIAHKASSLNTSSDNRCLDADIANSSSFDRDKSDTTNDFRISSSTTQECCLQQHELGNEKDGSSRIGNLDRSDGDGSNMSLSSNVRSVGQKKGGLSKAFAVQASMPKNEEDTFLLDEELESDHSTKKYPVQFSRSRTEDEEDDPDVNDQDVQRLIIVTQNLKTNRGDRRDEREQDAISNEIATAINDGLYFYEQELRNARSENGQKSQLGWEIKHNRTDAGLSGSGGGVGSKSSLNGVGSNNSEGPLQSNSRRRSNKGGGSRIQPSQKQRLFPSNTRNQSMGPRNRHNFISESPPSNSVGFFFSSTPPDGAITSSSKLASSPHGSFVGSGNFAGSCSPPVGSMPKSFPHFQHPSHELLEDNGFKQQKYLKYYNRCLGERNRVGIGCSEEMNTLYRFWSYFLRTNFNLSMYDDFRRLALEDAGAKYNYGMECLFRFYSYGLEKKFKKSLYEDFEQLTIEFYKKGNLYGLEKYWAFHFYRKDYKPLRKHPELERLLSEEFRTLDDFRAKLPKESNKDRACNDLLLGEEVNIGTSISASAE</sequence>